<feature type="short sequence motif" description="DGA/G" evidence="3">
    <location>
        <begin position="219"/>
        <end position="221"/>
    </location>
</feature>
<feature type="compositionally biased region" description="Pro residues" evidence="5">
    <location>
        <begin position="511"/>
        <end position="523"/>
    </location>
</feature>
<dbReference type="PANTHER" id="PTHR32176:SF92">
    <property type="entry name" value="XYLOSE ISOMERASE"/>
    <property type="match status" value="1"/>
</dbReference>
<feature type="short sequence motif" description="GXSXG" evidence="3">
    <location>
        <begin position="62"/>
        <end position="66"/>
    </location>
</feature>
<feature type="compositionally biased region" description="Low complexity" evidence="5">
    <location>
        <begin position="409"/>
        <end position="430"/>
    </location>
</feature>
<feature type="compositionally biased region" description="Polar residues" evidence="5">
    <location>
        <begin position="578"/>
        <end position="587"/>
    </location>
</feature>
<evidence type="ECO:0000313" key="7">
    <source>
        <dbReference type="EMBL" id="CAK9865039.1"/>
    </source>
</evidence>
<feature type="short sequence motif" description="GXGXXG" evidence="3">
    <location>
        <begin position="24"/>
        <end position="29"/>
    </location>
</feature>
<keyword evidence="2 3" id="KW-0443">Lipid metabolism</keyword>
<evidence type="ECO:0000256" key="2">
    <source>
        <dbReference type="ARBA" id="ARBA00023098"/>
    </source>
</evidence>
<feature type="compositionally biased region" description="Low complexity" evidence="5">
    <location>
        <begin position="463"/>
        <end position="475"/>
    </location>
</feature>
<comment type="function">
    <text evidence="4">Lipolytic acyl hydrolase (LAH).</text>
</comment>
<feature type="compositionally biased region" description="Pro residues" evidence="5">
    <location>
        <begin position="451"/>
        <end position="462"/>
    </location>
</feature>
<feature type="compositionally biased region" description="Basic and acidic residues" evidence="5">
    <location>
        <begin position="531"/>
        <end position="540"/>
    </location>
</feature>
<comment type="domain">
    <text evidence="4">The nitrogen atoms of the two glycine residues in the GGXR motif define the oxyanion hole, and stabilize the oxyanion that forms during the nucleophilic attack by the catalytic serine during substrate cleavage.</text>
</comment>
<dbReference type="PROSITE" id="PS51635">
    <property type="entry name" value="PNPLA"/>
    <property type="match status" value="1"/>
</dbReference>
<organism evidence="7 8">
    <name type="scientific">Sphagnum jensenii</name>
    <dbReference type="NCBI Taxonomy" id="128206"/>
    <lineage>
        <taxon>Eukaryota</taxon>
        <taxon>Viridiplantae</taxon>
        <taxon>Streptophyta</taxon>
        <taxon>Embryophyta</taxon>
        <taxon>Bryophyta</taxon>
        <taxon>Sphagnophytina</taxon>
        <taxon>Sphagnopsida</taxon>
        <taxon>Sphagnales</taxon>
        <taxon>Sphagnaceae</taxon>
        <taxon>Sphagnum</taxon>
    </lineage>
</organism>
<evidence type="ECO:0000256" key="1">
    <source>
        <dbReference type="ARBA" id="ARBA00010240"/>
    </source>
</evidence>
<feature type="active site" description="Nucleophile" evidence="3">
    <location>
        <position position="64"/>
    </location>
</feature>
<evidence type="ECO:0000313" key="8">
    <source>
        <dbReference type="Proteomes" id="UP001497522"/>
    </source>
</evidence>
<protein>
    <recommendedName>
        <fullName evidence="4">Patatin</fullName>
        <ecNumber evidence="4">3.1.1.-</ecNumber>
    </recommendedName>
</protein>
<feature type="region of interest" description="Disordered" evidence="5">
    <location>
        <begin position="397"/>
        <end position="587"/>
    </location>
</feature>
<evidence type="ECO:0000256" key="5">
    <source>
        <dbReference type="SAM" id="MobiDB-lite"/>
    </source>
</evidence>
<feature type="compositionally biased region" description="Basic and acidic residues" evidence="5">
    <location>
        <begin position="563"/>
        <end position="576"/>
    </location>
</feature>
<dbReference type="InterPro" id="IPR016035">
    <property type="entry name" value="Acyl_Trfase/lysoPLipase"/>
</dbReference>
<accession>A0ABP1AR41</accession>
<feature type="compositionally biased region" description="Low complexity" evidence="5">
    <location>
        <begin position="493"/>
        <end position="510"/>
    </location>
</feature>
<comment type="similarity">
    <text evidence="1 4">Belongs to the patatin family.</text>
</comment>
<keyword evidence="3 4" id="KW-0378">Hydrolase</keyword>
<feature type="domain" description="PNPLA" evidence="6">
    <location>
        <begin position="20"/>
        <end position="232"/>
    </location>
</feature>
<dbReference type="Gene3D" id="3.40.1090.10">
    <property type="entry name" value="Cytosolic phospholipase A2 catalytic domain"/>
    <property type="match status" value="1"/>
</dbReference>
<dbReference type="EC" id="3.1.1.-" evidence="4"/>
<feature type="compositionally biased region" description="Pro residues" evidence="5">
    <location>
        <begin position="476"/>
        <end position="492"/>
    </location>
</feature>
<keyword evidence="3 4" id="KW-0442">Lipid degradation</keyword>
<name>A0ABP1AR41_9BRYO</name>
<gene>
    <name evidence="7" type="ORF">CSSPJE1EN2_LOCUS8034</name>
</gene>
<evidence type="ECO:0000259" key="6">
    <source>
        <dbReference type="PROSITE" id="PS51635"/>
    </source>
</evidence>
<sequence>MPDFLGEKPKGTPGKHITILSIDGGGVRGLIPATILAELEGRLQRLDGAERRLVDYFDLVAGTSAGGLITAMITSPSTQDATRPLFTAKEVFNFYQKYANKIFPQTKGPFGQLRKNIAALNGPKYKARGLDMLLNEHFGSDPYLAGALTSVIIPSFDIKIQQPVFFSSWKAKQEVLDNVPVKLVCGATSAAPTYLPPVQFTLQDTKADPPVTREFNMIDGGVAVNNPTYVGITQAIKEVQSGGTCAERVNYTDFNDLLVLSLGTGQHPMGYDAREAARWGVIDWLVNKSDAPLVDMVFNASADMVDYNLSIMFQSQQCGANYLRIQTDSISGNLPSVDDSGNLWKLIATANLLLDQPVSDRDFKTGKLVPIPDGGTNREALYRFAEWLSEERKARIAAATPPPPPPAEEPAAAPAAEAPAADAPAADAPPADAPPAEAPPAEAPAAEAPPAEAPPAEAPPAEAPAAEAPAAEAPPAEAPPAEAPPAEAPPAEAPAAEAPAAEAPAAEAPPAEAPPAEAPPAEAPAPAAAAEEPKPEEKPAEAPAAPAAEEAKPAEEAPPPPKTEAEPEKKEPEKVKSPPTQSPYVANPYFPSSFSFQENPFESRYYPIDSTYYNDDDSFYGPPRYDNSYRSSYNPQAPIGTTYYTSPSPYGSSQPLYYRNPTYYAPASYMNNSSATSSYMEPMYYQNHDSSRPSQRQIGKSSSIFSELFSLFF</sequence>
<dbReference type="Proteomes" id="UP001497522">
    <property type="component" value="Chromosome 15"/>
</dbReference>
<proteinExistence type="inferred from homology"/>
<feature type="active site" description="Proton acceptor" evidence="3">
    <location>
        <position position="219"/>
    </location>
</feature>
<dbReference type="PANTHER" id="PTHR32176">
    <property type="entry name" value="XYLOSE ISOMERASE"/>
    <property type="match status" value="1"/>
</dbReference>
<reference evidence="7" key="1">
    <citation type="submission" date="2024-03" db="EMBL/GenBank/DDBJ databases">
        <authorList>
            <consortium name="ELIXIR-Norway"/>
            <consortium name="Elixir Norway"/>
        </authorList>
    </citation>
    <scope>NUCLEOTIDE SEQUENCE</scope>
</reference>
<dbReference type="Pfam" id="PF01734">
    <property type="entry name" value="Patatin"/>
    <property type="match status" value="1"/>
</dbReference>
<evidence type="ECO:0000256" key="3">
    <source>
        <dbReference type="PROSITE-ProRule" id="PRU01161"/>
    </source>
</evidence>
<dbReference type="SUPFAM" id="SSF52151">
    <property type="entry name" value="FabD/lysophospholipase-like"/>
    <property type="match status" value="1"/>
</dbReference>
<keyword evidence="8" id="KW-1185">Reference proteome</keyword>
<feature type="compositionally biased region" description="Pro residues" evidence="5">
    <location>
        <begin position="431"/>
        <end position="442"/>
    </location>
</feature>
<evidence type="ECO:0000256" key="4">
    <source>
        <dbReference type="RuleBase" id="RU361262"/>
    </source>
</evidence>
<dbReference type="InterPro" id="IPR002641">
    <property type="entry name" value="PNPLA_dom"/>
</dbReference>
<dbReference type="EMBL" id="OZ023716">
    <property type="protein sequence ID" value="CAK9865039.1"/>
    <property type="molecule type" value="Genomic_DNA"/>
</dbReference>